<dbReference type="EMBL" id="JBHSPH010000001">
    <property type="protein sequence ID" value="MFC5861072.1"/>
    <property type="molecule type" value="Genomic_DNA"/>
</dbReference>
<dbReference type="InterPro" id="IPR015947">
    <property type="entry name" value="PUA-like_sf"/>
</dbReference>
<organism evidence="1 2">
    <name type="scientific">Acidicapsa dinghuensis</name>
    <dbReference type="NCBI Taxonomy" id="2218256"/>
    <lineage>
        <taxon>Bacteria</taxon>
        <taxon>Pseudomonadati</taxon>
        <taxon>Acidobacteriota</taxon>
        <taxon>Terriglobia</taxon>
        <taxon>Terriglobales</taxon>
        <taxon>Acidobacteriaceae</taxon>
        <taxon>Acidicapsa</taxon>
    </lineage>
</organism>
<dbReference type="Gene3D" id="2.30.130.30">
    <property type="entry name" value="Hypothetical protein"/>
    <property type="match status" value="1"/>
</dbReference>
<comment type="caution">
    <text evidence="1">The sequence shown here is derived from an EMBL/GenBank/DDBJ whole genome shotgun (WGS) entry which is preliminary data.</text>
</comment>
<dbReference type="Proteomes" id="UP001596091">
    <property type="component" value="Unassembled WGS sequence"/>
</dbReference>
<evidence type="ECO:0000313" key="1">
    <source>
        <dbReference type="EMBL" id="MFC5861072.1"/>
    </source>
</evidence>
<protein>
    <submittedName>
        <fullName evidence="1">ASCH domain-containing protein</fullName>
    </submittedName>
</protein>
<keyword evidence="2" id="KW-1185">Reference proteome</keyword>
<dbReference type="CDD" id="cd06554">
    <property type="entry name" value="ASCH_ASC-1_like"/>
    <property type="match status" value="1"/>
</dbReference>
<dbReference type="RefSeq" id="WP_263334502.1">
    <property type="nucleotide sequence ID" value="NZ_JAGSYH010000002.1"/>
</dbReference>
<sequence>MKALSVLPPWWWFILHGYKDIENRSWPTNYRGTVYLHVGKTFEYEEIVEDLWTIFNRMPGVKLPGADAIDSNNFVPFVMNLKCAAGCIVGKVDIVGCVRESPSPWFEGKFGFQLANPVAFALPVPWRGMPGLFDVPSSIELASGSAVKGVRGERQS</sequence>
<gene>
    <name evidence="1" type="ORF">ACFPT7_02070</name>
</gene>
<reference evidence="2" key="1">
    <citation type="journal article" date="2019" name="Int. J. Syst. Evol. Microbiol.">
        <title>The Global Catalogue of Microorganisms (GCM) 10K type strain sequencing project: providing services to taxonomists for standard genome sequencing and annotation.</title>
        <authorList>
            <consortium name="The Broad Institute Genomics Platform"/>
            <consortium name="The Broad Institute Genome Sequencing Center for Infectious Disease"/>
            <person name="Wu L."/>
            <person name="Ma J."/>
        </authorList>
    </citation>
    <scope>NUCLEOTIDE SEQUENCE [LARGE SCALE GENOMIC DNA]</scope>
    <source>
        <strain evidence="2">JCM 4087</strain>
    </source>
</reference>
<name>A0ABW1ECT6_9BACT</name>
<dbReference type="SUPFAM" id="SSF88697">
    <property type="entry name" value="PUA domain-like"/>
    <property type="match status" value="1"/>
</dbReference>
<evidence type="ECO:0000313" key="2">
    <source>
        <dbReference type="Proteomes" id="UP001596091"/>
    </source>
</evidence>
<accession>A0ABW1ECT6</accession>
<proteinExistence type="predicted"/>